<comment type="caution">
    <text evidence="1">The sequence shown here is derived from an EMBL/GenBank/DDBJ whole genome shotgun (WGS) entry which is preliminary data.</text>
</comment>
<organism evidence="1 2">
    <name type="scientific">Ornithinibacillus xuwenensis</name>
    <dbReference type="NCBI Taxonomy" id="3144668"/>
    <lineage>
        <taxon>Bacteria</taxon>
        <taxon>Bacillati</taxon>
        <taxon>Bacillota</taxon>
        <taxon>Bacilli</taxon>
        <taxon>Bacillales</taxon>
        <taxon>Bacillaceae</taxon>
        <taxon>Ornithinibacillus</taxon>
    </lineage>
</organism>
<name>A0ABU9XI20_9BACI</name>
<evidence type="ECO:0000313" key="1">
    <source>
        <dbReference type="EMBL" id="MEN2767148.1"/>
    </source>
</evidence>
<protein>
    <submittedName>
        <fullName evidence="1">Uncharacterized protein</fullName>
    </submittedName>
</protein>
<reference evidence="1 2" key="1">
    <citation type="submission" date="2024-05" db="EMBL/GenBank/DDBJ databases">
        <authorList>
            <person name="Haq I."/>
            <person name="Ullah Z."/>
            <person name="Ahmad R."/>
            <person name="Li M."/>
            <person name="Tong Y."/>
        </authorList>
    </citation>
    <scope>NUCLEOTIDE SEQUENCE [LARGE SCALE GENOMIC DNA]</scope>
    <source>
        <strain evidence="1 2">16A2E</strain>
    </source>
</reference>
<dbReference type="RefSeq" id="WP_345824608.1">
    <property type="nucleotide sequence ID" value="NZ_JBDIML010000002.1"/>
</dbReference>
<keyword evidence="2" id="KW-1185">Reference proteome</keyword>
<dbReference type="EMBL" id="JBDIML010000002">
    <property type="protein sequence ID" value="MEN2767148.1"/>
    <property type="molecule type" value="Genomic_DNA"/>
</dbReference>
<proteinExistence type="predicted"/>
<accession>A0ABU9XI20</accession>
<sequence>MNENILTIAENIQQDYGLNDYVLKRNTIYSETTLANQTSYILSLEWVPSSLVVEDADDYNPSGSAILEIDLHTQGLKRINFVQDTSYANEEVFPSPQIENVIEWVEEKTGMMFGRQFKLVHEDGRDFSFHATVDNIDVAPSGSIDVTFNENEQLTSFSIDGVFPTEDQINWEPLSITKEAITDELLKHFTLVETPYEHEEAWLNLWHMKQFYVLNDLSRTIYPESVFQLDTFIDLDVVMEWETAQKKEFYPEEVDFSTDISYEDAIAKKTVKSPITDEELQTSIDETRSFLSCVYTDDSGRWLLTGMYPEKGFIIAELTSIQDSKRALQRKVKVIINRNTYRVANYWDSKIILDRFMRFKEAQAIDVNQETAFNMIKDAITITPVYVKESNSDRYLLCGRVDCDDVIDASSGNKIHLNDL</sequence>
<dbReference type="Proteomes" id="UP001444625">
    <property type="component" value="Unassembled WGS sequence"/>
</dbReference>
<evidence type="ECO:0000313" key="2">
    <source>
        <dbReference type="Proteomes" id="UP001444625"/>
    </source>
</evidence>
<gene>
    <name evidence="1" type="ORF">ABC228_08110</name>
</gene>